<organism evidence="18 19">
    <name type="scientific">Subsaximicrobium wynnwilliamsii</name>
    <dbReference type="NCBI Taxonomy" id="291179"/>
    <lineage>
        <taxon>Bacteria</taxon>
        <taxon>Pseudomonadati</taxon>
        <taxon>Bacteroidota</taxon>
        <taxon>Flavobacteriia</taxon>
        <taxon>Flavobacteriales</taxon>
        <taxon>Flavobacteriaceae</taxon>
        <taxon>Subsaximicrobium</taxon>
    </lineage>
</organism>
<dbReference type="GO" id="GO:0003677">
    <property type="term" value="F:DNA binding"/>
    <property type="evidence" value="ECO:0007669"/>
    <property type="project" value="UniProtKB-KW"/>
</dbReference>
<evidence type="ECO:0000313" key="19">
    <source>
        <dbReference type="Proteomes" id="UP000321578"/>
    </source>
</evidence>
<dbReference type="InterPro" id="IPR014016">
    <property type="entry name" value="UvrD-like_ATP-bd"/>
</dbReference>
<dbReference type="InterPro" id="IPR011335">
    <property type="entry name" value="Restrct_endonuc-II-like"/>
</dbReference>
<proteinExistence type="predicted"/>
<feature type="domain" description="UvrD-like helicase C-terminal" evidence="17">
    <location>
        <begin position="472"/>
        <end position="735"/>
    </location>
</feature>
<evidence type="ECO:0000256" key="14">
    <source>
        <dbReference type="PROSITE-ProRule" id="PRU00560"/>
    </source>
</evidence>
<dbReference type="OrthoDB" id="9810135at2"/>
<dbReference type="Pfam" id="PF00580">
    <property type="entry name" value="UvrD-helicase"/>
    <property type="match status" value="1"/>
</dbReference>
<dbReference type="SUPFAM" id="SSF52980">
    <property type="entry name" value="Restriction endonuclease-like"/>
    <property type="match status" value="1"/>
</dbReference>
<dbReference type="Proteomes" id="UP000321578">
    <property type="component" value="Unassembled WGS sequence"/>
</dbReference>
<comment type="catalytic activity">
    <reaction evidence="11">
        <text>Couples ATP hydrolysis with the unwinding of duplex DNA by translocating in the 3'-5' direction.</text>
        <dbReference type="EC" id="5.6.2.4"/>
    </reaction>
</comment>
<sequence>MQATSIFSLYNASAGSGKTFTLVKNYLKLLFTSKSLLAFKNILALTFTNKAVGEMKSRIVKTLNEFSKDSILESDHAMFKMIAEELEISPEHLHLKSKRLLELLVHNYAAFDVSTIDKFNHRLIRVFAHDLKLPVNFEVELDTDSILSQAVDQLIDKAGTNKVLTKILVDFAIEKADDDKSWDISYDFNAIAKLLTTESELQFVKQLEGKTLDDFKNLKANLKQKREISEKRIVEIAQNVLQAIANNGLEFTDFSRSTLPNHFKKAEELSLSGLYNNKLEENLIEKQSIYTAKLDKDKANSIEAMLPQLLEAYLEMKTEVHHFKFLNNALKNITPLSVLSAIGQSLQDIKSENDILLISEFNSIINSEINAQPAPFIYERMGEKFRHYFIDEFQDTSELQWENLIPLIDNAITGENLKGETGSVLLVGDAKQAIYRWRGGKAEQFINLYSGKTPFFVKPKLETLDSNFRSLKAIVNFNNSFFKHLSTFAFSNENHKTVYEASQQDFRFEKEGFVSLSFLDIDDQDKDEAYCEAVLDAIYKATEDGYSLSDISIIVRKSKEGIAIAEFLTQQQIPIISSETLVLQNSPEVQFLTNVIVLNIQPDNQEARAELLSFIADRKLNLEDKHGFLSDLVHLETHSMFKSLKEFGFEFDLNEFSQLPMYESMESVIRAFELTKTSNAYIQFYLDEVFTFSQKQNASFQGFIDYWDRKKEKLSIVAPEGKDAVQILTIHKSKGLEFPVVIFPYANQDIYFDMNPKIWFPVEQASYCGFEYLYLNMNNDLEGLGEVGAAAFQLYRSNLELDSINLLYVAFTRAAEQLYVISEMDLDRKQMENVKYYSGLLIHYLKAEHLWNPDQLQYEFGERAKPSEAKHETSNTKTAALFISTKKEDHHLSILSNSGFLWNTQQAAAIERGNLVHDIMSHIKTKADVDDTLEDYLTSGVINDLQYAQLSNDIKSIIQHKLLAPYYEAGLKVLNERDIISKNGSILRPDRIVINSNREVAIIDYKTGLLNPKHKEQLYEYQNVLEEMGYKVIKRILIYINDGIVAKEF</sequence>
<evidence type="ECO:0000259" key="16">
    <source>
        <dbReference type="PROSITE" id="PS51198"/>
    </source>
</evidence>
<keyword evidence="10" id="KW-0413">Isomerase</keyword>
<dbReference type="GO" id="GO:0043138">
    <property type="term" value="F:3'-5' DNA helicase activity"/>
    <property type="evidence" value="ECO:0007669"/>
    <property type="project" value="UniProtKB-EC"/>
</dbReference>
<keyword evidence="15" id="KW-0175">Coiled coil</keyword>
<dbReference type="InterPro" id="IPR027417">
    <property type="entry name" value="P-loop_NTPase"/>
</dbReference>
<dbReference type="PANTHER" id="PTHR11070">
    <property type="entry name" value="UVRD / RECB / PCRA DNA HELICASE FAMILY MEMBER"/>
    <property type="match status" value="1"/>
</dbReference>
<accession>A0A5C6ZGT4</accession>
<dbReference type="Gene3D" id="3.40.50.300">
    <property type="entry name" value="P-loop containing nucleotide triphosphate hydrolases"/>
    <property type="match status" value="4"/>
</dbReference>
<feature type="binding site" evidence="14">
    <location>
        <begin position="12"/>
        <end position="19"/>
    </location>
    <ligand>
        <name>ATP</name>
        <dbReference type="ChEBI" id="CHEBI:30616"/>
    </ligand>
</feature>
<evidence type="ECO:0000256" key="8">
    <source>
        <dbReference type="ARBA" id="ARBA00023125"/>
    </source>
</evidence>
<dbReference type="EC" id="5.6.2.4" evidence="12"/>
<dbReference type="GO" id="GO:0004527">
    <property type="term" value="F:exonuclease activity"/>
    <property type="evidence" value="ECO:0007669"/>
    <property type="project" value="UniProtKB-KW"/>
</dbReference>
<evidence type="ECO:0000256" key="7">
    <source>
        <dbReference type="ARBA" id="ARBA00022840"/>
    </source>
</evidence>
<dbReference type="SUPFAM" id="SSF52540">
    <property type="entry name" value="P-loop containing nucleoside triphosphate hydrolases"/>
    <property type="match status" value="1"/>
</dbReference>
<keyword evidence="8" id="KW-0238">DNA-binding</keyword>
<evidence type="ECO:0000313" key="18">
    <source>
        <dbReference type="EMBL" id="TXD89345.1"/>
    </source>
</evidence>
<dbReference type="InterPro" id="IPR000212">
    <property type="entry name" value="DNA_helicase_UvrD/REP"/>
</dbReference>
<dbReference type="Gene3D" id="3.90.320.10">
    <property type="match status" value="1"/>
</dbReference>
<keyword evidence="2 14" id="KW-0547">Nucleotide-binding</keyword>
<comment type="caution">
    <text evidence="18">The sequence shown here is derived from an EMBL/GenBank/DDBJ whole genome shotgun (WGS) entry which is preliminary data.</text>
</comment>
<name>A0A5C6ZGT4_9FLAO</name>
<evidence type="ECO:0000259" key="17">
    <source>
        <dbReference type="PROSITE" id="PS51217"/>
    </source>
</evidence>
<keyword evidence="3" id="KW-0227">DNA damage</keyword>
<dbReference type="GO" id="GO:0005524">
    <property type="term" value="F:ATP binding"/>
    <property type="evidence" value="ECO:0007669"/>
    <property type="project" value="UniProtKB-UniRule"/>
</dbReference>
<dbReference type="PROSITE" id="PS51198">
    <property type="entry name" value="UVRD_HELICASE_ATP_BIND"/>
    <property type="match status" value="1"/>
</dbReference>
<evidence type="ECO:0000256" key="1">
    <source>
        <dbReference type="ARBA" id="ARBA00022722"/>
    </source>
</evidence>
<keyword evidence="19" id="KW-1185">Reference proteome</keyword>
<dbReference type="PANTHER" id="PTHR11070:SF67">
    <property type="entry name" value="DNA 3'-5' HELICASE"/>
    <property type="match status" value="1"/>
</dbReference>
<gene>
    <name evidence="18" type="ORF">ESY86_08105</name>
</gene>
<evidence type="ECO:0000256" key="15">
    <source>
        <dbReference type="SAM" id="Coils"/>
    </source>
</evidence>
<reference evidence="18 19" key="1">
    <citation type="submission" date="2019-08" db="EMBL/GenBank/DDBJ databases">
        <title>Genomes of Subsaximicrobium wynnwilliamsii strains.</title>
        <authorList>
            <person name="Bowman J.P."/>
        </authorList>
    </citation>
    <scope>NUCLEOTIDE SEQUENCE [LARGE SCALE GENOMIC DNA]</scope>
    <source>
        <strain evidence="18 19">2-80-2</strain>
    </source>
</reference>
<dbReference type="EMBL" id="VORO01000007">
    <property type="protein sequence ID" value="TXD89345.1"/>
    <property type="molecule type" value="Genomic_DNA"/>
</dbReference>
<dbReference type="PROSITE" id="PS51217">
    <property type="entry name" value="UVRD_HELICASE_CTER"/>
    <property type="match status" value="1"/>
</dbReference>
<evidence type="ECO:0000256" key="6">
    <source>
        <dbReference type="ARBA" id="ARBA00022839"/>
    </source>
</evidence>
<dbReference type="InterPro" id="IPR011604">
    <property type="entry name" value="PDDEXK-like_dom_sf"/>
</dbReference>
<evidence type="ECO:0000256" key="9">
    <source>
        <dbReference type="ARBA" id="ARBA00023204"/>
    </source>
</evidence>
<evidence type="ECO:0000256" key="2">
    <source>
        <dbReference type="ARBA" id="ARBA00022741"/>
    </source>
</evidence>
<dbReference type="RefSeq" id="WP_147086099.1">
    <property type="nucleotide sequence ID" value="NZ_VORM01000006.1"/>
</dbReference>
<feature type="coiled-coil region" evidence="15">
    <location>
        <begin position="212"/>
        <end position="239"/>
    </location>
</feature>
<protein>
    <recommendedName>
        <fullName evidence="12">DNA 3'-5' helicase</fullName>
        <ecNumber evidence="12">5.6.2.4</ecNumber>
    </recommendedName>
</protein>
<keyword evidence="6" id="KW-0269">Exonuclease</keyword>
<evidence type="ECO:0000256" key="13">
    <source>
        <dbReference type="ARBA" id="ARBA00048988"/>
    </source>
</evidence>
<evidence type="ECO:0000256" key="5">
    <source>
        <dbReference type="ARBA" id="ARBA00022806"/>
    </source>
</evidence>
<dbReference type="GO" id="GO:0005829">
    <property type="term" value="C:cytosol"/>
    <property type="evidence" value="ECO:0007669"/>
    <property type="project" value="TreeGrafter"/>
</dbReference>
<dbReference type="AlphaFoldDB" id="A0A5C6ZGT4"/>
<dbReference type="GO" id="GO:0000725">
    <property type="term" value="P:recombinational repair"/>
    <property type="evidence" value="ECO:0007669"/>
    <property type="project" value="TreeGrafter"/>
</dbReference>
<evidence type="ECO:0000256" key="3">
    <source>
        <dbReference type="ARBA" id="ARBA00022763"/>
    </source>
</evidence>
<dbReference type="InterPro" id="IPR014017">
    <property type="entry name" value="DNA_helicase_UvrD-like_C"/>
</dbReference>
<keyword evidence="9" id="KW-0234">DNA repair</keyword>
<comment type="catalytic activity">
    <reaction evidence="13">
        <text>ATP + H2O = ADP + phosphate + H(+)</text>
        <dbReference type="Rhea" id="RHEA:13065"/>
        <dbReference type="ChEBI" id="CHEBI:15377"/>
        <dbReference type="ChEBI" id="CHEBI:15378"/>
        <dbReference type="ChEBI" id="CHEBI:30616"/>
        <dbReference type="ChEBI" id="CHEBI:43474"/>
        <dbReference type="ChEBI" id="CHEBI:456216"/>
        <dbReference type="EC" id="5.6.2.4"/>
    </reaction>
</comment>
<keyword evidence="5 14" id="KW-0347">Helicase</keyword>
<evidence type="ECO:0000256" key="4">
    <source>
        <dbReference type="ARBA" id="ARBA00022801"/>
    </source>
</evidence>
<dbReference type="Pfam" id="PF13361">
    <property type="entry name" value="UvrD_C"/>
    <property type="match status" value="1"/>
</dbReference>
<keyword evidence="7 14" id="KW-0067">ATP-binding</keyword>
<evidence type="ECO:0000256" key="11">
    <source>
        <dbReference type="ARBA" id="ARBA00034617"/>
    </source>
</evidence>
<evidence type="ECO:0000256" key="12">
    <source>
        <dbReference type="ARBA" id="ARBA00034808"/>
    </source>
</evidence>
<keyword evidence="1" id="KW-0540">Nuclease</keyword>
<keyword evidence="4 14" id="KW-0378">Hydrolase</keyword>
<feature type="domain" description="UvrD-like helicase ATP-binding" evidence="16">
    <location>
        <begin position="1"/>
        <end position="471"/>
    </location>
</feature>
<evidence type="ECO:0000256" key="10">
    <source>
        <dbReference type="ARBA" id="ARBA00023235"/>
    </source>
</evidence>